<dbReference type="InterPro" id="IPR000397">
    <property type="entry name" value="Heat_shock_Hsp33"/>
</dbReference>
<keyword evidence="2 6" id="KW-0862">Zinc</keyword>
<dbReference type="Proteomes" id="UP000321525">
    <property type="component" value="Unassembled WGS sequence"/>
</dbReference>
<reference evidence="8 10" key="1">
    <citation type="submission" date="2019-07" db="EMBL/GenBank/DDBJ databases">
        <title>Genomes of sea-ice associated Colwellia species.</title>
        <authorList>
            <person name="Bowman J.P."/>
        </authorList>
    </citation>
    <scope>NUCLEOTIDE SEQUENCE [LARGE SCALE GENOMIC DNA]</scope>
    <source>
        <strain evidence="7 9">ACAM 607</strain>
        <strain evidence="8 10">IC036</strain>
    </source>
</reference>
<evidence type="ECO:0000256" key="1">
    <source>
        <dbReference type="ARBA" id="ARBA00022490"/>
    </source>
</evidence>
<evidence type="ECO:0000313" key="9">
    <source>
        <dbReference type="Proteomes" id="UP000321525"/>
    </source>
</evidence>
<dbReference type="InterPro" id="IPR016153">
    <property type="entry name" value="Heat_shock_Hsp33_N"/>
</dbReference>
<evidence type="ECO:0000313" key="8">
    <source>
        <dbReference type="EMBL" id="TWX67716.1"/>
    </source>
</evidence>
<feature type="disulfide bond" description="Redox-active" evidence="6">
    <location>
        <begin position="231"/>
        <end position="233"/>
    </location>
</feature>
<proteinExistence type="inferred from homology"/>
<protein>
    <recommendedName>
        <fullName evidence="6">33 kDa chaperonin</fullName>
    </recommendedName>
    <alternativeName>
        <fullName evidence="6">Heat shock protein 33 homolog</fullName>
        <shortName evidence="6">HSP33</shortName>
    </alternativeName>
</protein>
<dbReference type="Gene3D" id="3.55.30.10">
    <property type="entry name" value="Hsp33 domain"/>
    <property type="match status" value="1"/>
</dbReference>
<evidence type="ECO:0000256" key="2">
    <source>
        <dbReference type="ARBA" id="ARBA00022833"/>
    </source>
</evidence>
<keyword evidence="1 6" id="KW-0963">Cytoplasm</keyword>
<dbReference type="RefSeq" id="WP_146798791.1">
    <property type="nucleotide sequence ID" value="NZ_VOLP01000007.1"/>
</dbReference>
<dbReference type="GO" id="GO:0005737">
    <property type="term" value="C:cytoplasm"/>
    <property type="evidence" value="ECO:0007669"/>
    <property type="project" value="UniProtKB-SubCell"/>
</dbReference>
<evidence type="ECO:0000256" key="5">
    <source>
        <dbReference type="ARBA" id="ARBA00023284"/>
    </source>
</evidence>
<evidence type="ECO:0000313" key="7">
    <source>
        <dbReference type="EMBL" id="TWX61237.1"/>
    </source>
</evidence>
<keyword evidence="4 6" id="KW-0143">Chaperone</keyword>
<dbReference type="HAMAP" id="MF_00117">
    <property type="entry name" value="HslO"/>
    <property type="match status" value="1"/>
</dbReference>
<dbReference type="Gene3D" id="3.90.1280.10">
    <property type="entry name" value="HSP33 redox switch-like"/>
    <property type="match status" value="1"/>
</dbReference>
<dbReference type="SUPFAM" id="SSF64397">
    <property type="entry name" value="Hsp33 domain"/>
    <property type="match status" value="1"/>
</dbReference>
<dbReference type="PANTHER" id="PTHR30111:SF1">
    <property type="entry name" value="33 KDA CHAPERONIN"/>
    <property type="match status" value="1"/>
</dbReference>
<keyword evidence="5 6" id="KW-0676">Redox-active center</keyword>
<dbReference type="Pfam" id="PF01430">
    <property type="entry name" value="HSP33"/>
    <property type="match status" value="1"/>
</dbReference>
<comment type="subcellular location">
    <subcellularLocation>
        <location evidence="6">Cytoplasm</location>
    </subcellularLocation>
</comment>
<organism evidence="8 10">
    <name type="scientific">Colwellia hornerae</name>
    <dbReference type="NCBI Taxonomy" id="89402"/>
    <lineage>
        <taxon>Bacteria</taxon>
        <taxon>Pseudomonadati</taxon>
        <taxon>Pseudomonadota</taxon>
        <taxon>Gammaproteobacteria</taxon>
        <taxon>Alteromonadales</taxon>
        <taxon>Colwelliaceae</taxon>
        <taxon>Colwellia</taxon>
    </lineage>
</organism>
<comment type="function">
    <text evidence="6">Redox regulated molecular chaperone. Protects both thermally unfolding and oxidatively damaged proteins from irreversible aggregation. Plays an important role in the bacterial defense system toward oxidative stress.</text>
</comment>
<keyword evidence="3 6" id="KW-1015">Disulfide bond</keyword>
<dbReference type="PIRSF" id="PIRSF005261">
    <property type="entry name" value="Heat_shock_Hsp33"/>
    <property type="match status" value="1"/>
</dbReference>
<dbReference type="Proteomes" id="UP000321917">
    <property type="component" value="Unassembled WGS sequence"/>
</dbReference>
<dbReference type="SUPFAM" id="SSF118352">
    <property type="entry name" value="HSP33 redox switch-like"/>
    <property type="match status" value="1"/>
</dbReference>
<evidence type="ECO:0000313" key="10">
    <source>
        <dbReference type="Proteomes" id="UP000321917"/>
    </source>
</evidence>
<comment type="caution">
    <text evidence="8">The sequence shown here is derived from an EMBL/GenBank/DDBJ whole genome shotgun (WGS) entry which is preliminary data.</text>
</comment>
<accession>A0A5C6QFC8</accession>
<dbReference type="GO" id="GO:0044183">
    <property type="term" value="F:protein folding chaperone"/>
    <property type="evidence" value="ECO:0007669"/>
    <property type="project" value="TreeGrafter"/>
</dbReference>
<dbReference type="GO" id="GO:0051082">
    <property type="term" value="F:unfolded protein binding"/>
    <property type="evidence" value="ECO:0007669"/>
    <property type="project" value="UniProtKB-UniRule"/>
</dbReference>
<gene>
    <name evidence="6" type="primary">hslO</name>
    <name evidence="7" type="ORF">ESZ26_05725</name>
    <name evidence="8" type="ORF">ESZ27_08315</name>
</gene>
<sequence length="287" mass="32016">MTVKTDVLNRYLFDGKHARGELVQLTKAYQEIIALHEYPLGVQALLGELVAATCLLTATLKFEGEITVQLQGNGPISYMSVNGDDKQNMRGIARLAEPTDGKGLRALIGNGTMVITIRPEKGEPYQGVVALDKDNLADCLAHYFEVSEQIPTKIWLFNNADNTQVAGSLIQLLPDSDSKETQLSDFEHLCQLTNTIKAEEIFSLDAEDLLYRLYHQEEVRLFEPQSVNYQCSCSEEKCLTAISQVSPSELTSIIAEQGCVSMTCEYCLTTYKFDEPKLAHFINEPKH</sequence>
<dbReference type="GO" id="GO:0042026">
    <property type="term" value="P:protein refolding"/>
    <property type="evidence" value="ECO:0007669"/>
    <property type="project" value="TreeGrafter"/>
</dbReference>
<name>A0A5C6QFC8_9GAMM</name>
<dbReference type="EMBL" id="VOLQ01000012">
    <property type="protein sequence ID" value="TWX67716.1"/>
    <property type="molecule type" value="Genomic_DNA"/>
</dbReference>
<evidence type="ECO:0000256" key="4">
    <source>
        <dbReference type="ARBA" id="ARBA00023186"/>
    </source>
</evidence>
<dbReference type="CDD" id="cd00498">
    <property type="entry name" value="Hsp33"/>
    <property type="match status" value="1"/>
</dbReference>
<comment type="PTM">
    <text evidence="6">Under oxidizing conditions two disulfide bonds are formed involving the reactive cysteines. Under reducing conditions zinc is bound to the reactive cysteines and the protein is inactive.</text>
</comment>
<dbReference type="InterPro" id="IPR016154">
    <property type="entry name" value="Heat_shock_Hsp33_C"/>
</dbReference>
<dbReference type="EMBL" id="VOLR01000006">
    <property type="protein sequence ID" value="TWX61237.1"/>
    <property type="molecule type" value="Genomic_DNA"/>
</dbReference>
<dbReference type="AlphaFoldDB" id="A0A5C6QFC8"/>
<keyword evidence="9" id="KW-1185">Reference proteome</keyword>
<dbReference type="Gene3D" id="1.10.287.480">
    <property type="entry name" value="helix hairpin bin"/>
    <property type="match status" value="1"/>
</dbReference>
<dbReference type="InterPro" id="IPR023212">
    <property type="entry name" value="Hsp33_helix_hairpin_bin_dom_sf"/>
</dbReference>
<dbReference type="OrthoDB" id="9793753at2"/>
<feature type="disulfide bond" description="Redox-active" evidence="6">
    <location>
        <begin position="264"/>
        <end position="267"/>
    </location>
</feature>
<evidence type="ECO:0000256" key="6">
    <source>
        <dbReference type="HAMAP-Rule" id="MF_00117"/>
    </source>
</evidence>
<comment type="similarity">
    <text evidence="6">Belongs to the HSP33 family.</text>
</comment>
<evidence type="ECO:0000256" key="3">
    <source>
        <dbReference type="ARBA" id="ARBA00023157"/>
    </source>
</evidence>
<dbReference type="NCBIfam" id="NF001033">
    <property type="entry name" value="PRK00114.1"/>
    <property type="match status" value="1"/>
</dbReference>
<dbReference type="PANTHER" id="PTHR30111">
    <property type="entry name" value="33 KDA CHAPERONIN"/>
    <property type="match status" value="1"/>
</dbReference>